<proteinExistence type="predicted"/>
<protein>
    <submittedName>
        <fullName evidence="2">Uncharacterized protein</fullName>
    </submittedName>
</protein>
<comment type="caution">
    <text evidence="2">The sequence shown here is derived from an EMBL/GenBank/DDBJ whole genome shotgun (WGS) entry which is preliminary data.</text>
</comment>
<keyword evidence="1" id="KW-0472">Membrane</keyword>
<sequence>MLVVTPVFLSFRLQEINYRLSVTEIQDLPDALNELKTYPSDGRILAQKALGTGDPLTLALLPHYSRKPGILTYSRGYHDSLSLYYLEMLPLSLEITPWFPDLLRLYNIRFLATYRIALPSHVLKVCQLRHLAFIGDIEVFVRTFEEIYGYFEFVHVPGAITGDLKGIREAVLISTQLFTYRVVFAVNPHSTFNHPPFKIVVSNKNADGNLLNFLAGNEFRIKWFVNQRRVKEKAFLEDIKFGLHPGGVFSRVLQEEVGRNFYKAYVHVVERVWSKNFYKTEHLLLKVTYHPYWKCAFYSSVEATDGARDWREVLVHHVTPNLMSIVLPPGKHHVFCQYKNPIYQKVGFVLFYMIFTALMVKEFFRVIVNSD</sequence>
<feature type="transmembrane region" description="Helical" evidence="1">
    <location>
        <begin position="342"/>
        <end position="360"/>
    </location>
</feature>
<gene>
    <name evidence="2" type="ORF">AWC38_SpisGene4191</name>
</gene>
<keyword evidence="1" id="KW-1133">Transmembrane helix</keyword>
<name>A0A2B4SJW8_STYPI</name>
<evidence type="ECO:0000313" key="3">
    <source>
        <dbReference type="Proteomes" id="UP000225706"/>
    </source>
</evidence>
<organism evidence="2 3">
    <name type="scientific">Stylophora pistillata</name>
    <name type="common">Smooth cauliflower coral</name>
    <dbReference type="NCBI Taxonomy" id="50429"/>
    <lineage>
        <taxon>Eukaryota</taxon>
        <taxon>Metazoa</taxon>
        <taxon>Cnidaria</taxon>
        <taxon>Anthozoa</taxon>
        <taxon>Hexacorallia</taxon>
        <taxon>Scleractinia</taxon>
        <taxon>Astrocoeniina</taxon>
        <taxon>Pocilloporidae</taxon>
        <taxon>Stylophora</taxon>
    </lineage>
</organism>
<accession>A0A2B4SJW8</accession>
<dbReference type="Proteomes" id="UP000225706">
    <property type="component" value="Unassembled WGS sequence"/>
</dbReference>
<evidence type="ECO:0000256" key="1">
    <source>
        <dbReference type="SAM" id="Phobius"/>
    </source>
</evidence>
<dbReference type="EMBL" id="LSMT01000042">
    <property type="protein sequence ID" value="PFX30984.1"/>
    <property type="molecule type" value="Genomic_DNA"/>
</dbReference>
<evidence type="ECO:0000313" key="2">
    <source>
        <dbReference type="EMBL" id="PFX30984.1"/>
    </source>
</evidence>
<reference evidence="3" key="1">
    <citation type="journal article" date="2017" name="bioRxiv">
        <title>Comparative analysis of the genomes of Stylophora pistillata and Acropora digitifera provides evidence for extensive differences between species of corals.</title>
        <authorList>
            <person name="Voolstra C.R."/>
            <person name="Li Y."/>
            <person name="Liew Y.J."/>
            <person name="Baumgarten S."/>
            <person name="Zoccola D."/>
            <person name="Flot J.-F."/>
            <person name="Tambutte S."/>
            <person name="Allemand D."/>
            <person name="Aranda M."/>
        </authorList>
    </citation>
    <scope>NUCLEOTIDE SEQUENCE [LARGE SCALE GENOMIC DNA]</scope>
</reference>
<keyword evidence="1" id="KW-0812">Transmembrane</keyword>
<dbReference type="AlphaFoldDB" id="A0A2B4SJW8"/>
<dbReference type="OrthoDB" id="5956754at2759"/>
<keyword evidence="3" id="KW-1185">Reference proteome</keyword>